<dbReference type="Proteomes" id="UP000287296">
    <property type="component" value="Unassembled WGS sequence"/>
</dbReference>
<accession>A0A429X7N8</accession>
<dbReference type="EMBL" id="QYTW02000011">
    <property type="protein sequence ID" value="RST59446.1"/>
    <property type="molecule type" value="Genomic_DNA"/>
</dbReference>
<dbReference type="OrthoDB" id="4278026at2"/>
<sequence>MHKTTKHFVEWCVENNTKTILLGDTEGVQRNTKKKKVRNKNARQKLSNWSFGKINHYIKYKAETYDIKIIKRKEHYTSQECPSCGNRKKQKAEFINAAAVMNVTAISTVRGTS</sequence>
<comment type="caution">
    <text evidence="3">The sequence shown here is derived from an EMBL/GenBank/DDBJ whole genome shotgun (WGS) entry which is preliminary data.</text>
</comment>
<protein>
    <recommendedName>
        <fullName evidence="2">Cas12f1-like TNB domain-containing protein</fullName>
    </recommendedName>
</protein>
<evidence type="ECO:0000259" key="2">
    <source>
        <dbReference type="Pfam" id="PF07282"/>
    </source>
</evidence>
<proteinExistence type="predicted"/>
<reference evidence="3 4" key="1">
    <citation type="submission" date="2018-12" db="EMBL/GenBank/DDBJ databases">
        <authorList>
            <person name="Sun L."/>
            <person name="Chen Z."/>
        </authorList>
    </citation>
    <scope>NUCLEOTIDE SEQUENCE [LARGE SCALE GENOMIC DNA]</scope>
    <source>
        <strain evidence="3 4">LMG 29736</strain>
    </source>
</reference>
<organism evidence="3 4">
    <name type="scientific">Siminovitchia terrae</name>
    <name type="common">Bacillus terrae</name>
    <dbReference type="NCBI Taxonomy" id="1914933"/>
    <lineage>
        <taxon>Bacteria</taxon>
        <taxon>Bacillati</taxon>
        <taxon>Bacillota</taxon>
        <taxon>Bacilli</taxon>
        <taxon>Bacillales</taxon>
        <taxon>Bacillaceae</taxon>
        <taxon>Siminovitchia</taxon>
    </lineage>
</organism>
<evidence type="ECO:0000313" key="4">
    <source>
        <dbReference type="Proteomes" id="UP000287296"/>
    </source>
</evidence>
<evidence type="ECO:0000256" key="1">
    <source>
        <dbReference type="ARBA" id="ARBA00023125"/>
    </source>
</evidence>
<dbReference type="AlphaFoldDB" id="A0A429X7N8"/>
<dbReference type="GO" id="GO:0003677">
    <property type="term" value="F:DNA binding"/>
    <property type="evidence" value="ECO:0007669"/>
    <property type="project" value="UniProtKB-KW"/>
</dbReference>
<dbReference type="InterPro" id="IPR010095">
    <property type="entry name" value="Cas12f1-like_TNB"/>
</dbReference>
<gene>
    <name evidence="3" type="ORF">D5F11_012075</name>
</gene>
<feature type="domain" description="Cas12f1-like TNB" evidence="2">
    <location>
        <begin position="51"/>
        <end position="88"/>
    </location>
</feature>
<name>A0A429X7N8_SIMTE</name>
<dbReference type="Pfam" id="PF07282">
    <property type="entry name" value="Cas12f1-like_TNB"/>
    <property type="match status" value="1"/>
</dbReference>
<evidence type="ECO:0000313" key="3">
    <source>
        <dbReference type="EMBL" id="RST59446.1"/>
    </source>
</evidence>
<dbReference type="NCBIfam" id="TIGR01766">
    <property type="entry name" value="IS200/IS605 family accessory protein TnpB-like domain"/>
    <property type="match status" value="1"/>
</dbReference>
<keyword evidence="1" id="KW-0238">DNA-binding</keyword>
<dbReference type="RefSeq" id="WP_126646574.1">
    <property type="nucleotide sequence ID" value="NZ_QYTW02000011.1"/>
</dbReference>